<sequence length="55" mass="6093">MAASNCLMCFLVVCLSAGQVHTTDSSYAIPENKRFSGAAMFFEFIEAKYGDDIYK</sequence>
<feature type="chain" id="PRO_5044894816" evidence="1">
    <location>
        <begin position="23"/>
        <end position="55"/>
    </location>
</feature>
<keyword evidence="1" id="KW-0732">Signal</keyword>
<feature type="signal peptide" evidence="1">
    <location>
        <begin position="1"/>
        <end position="22"/>
    </location>
</feature>
<protein>
    <submittedName>
        <fullName evidence="2">Uncharacterized protein</fullName>
    </submittedName>
</protein>
<feature type="non-terminal residue" evidence="2">
    <location>
        <position position="55"/>
    </location>
</feature>
<evidence type="ECO:0000313" key="2">
    <source>
        <dbReference type="EMBL" id="KAK7504965.1"/>
    </source>
</evidence>
<keyword evidence="3" id="KW-1185">Reference proteome</keyword>
<accession>A0ABD0LZD7</accession>
<name>A0ABD0LZD7_9CAEN</name>
<gene>
    <name evidence="2" type="ORF">BaRGS_00003993</name>
</gene>
<reference evidence="2 3" key="1">
    <citation type="journal article" date="2023" name="Sci. Data">
        <title>Genome assembly of the Korean intertidal mud-creeper Batillaria attramentaria.</title>
        <authorList>
            <person name="Patra A.K."/>
            <person name="Ho P.T."/>
            <person name="Jun S."/>
            <person name="Lee S.J."/>
            <person name="Kim Y."/>
            <person name="Won Y.J."/>
        </authorList>
    </citation>
    <scope>NUCLEOTIDE SEQUENCE [LARGE SCALE GENOMIC DNA]</scope>
    <source>
        <strain evidence="2">Wonlab-2016</strain>
    </source>
</reference>
<dbReference type="Proteomes" id="UP001519460">
    <property type="component" value="Unassembled WGS sequence"/>
</dbReference>
<evidence type="ECO:0000313" key="3">
    <source>
        <dbReference type="Proteomes" id="UP001519460"/>
    </source>
</evidence>
<comment type="caution">
    <text evidence="2">The sequence shown here is derived from an EMBL/GenBank/DDBJ whole genome shotgun (WGS) entry which is preliminary data.</text>
</comment>
<organism evidence="2 3">
    <name type="scientific">Batillaria attramentaria</name>
    <dbReference type="NCBI Taxonomy" id="370345"/>
    <lineage>
        <taxon>Eukaryota</taxon>
        <taxon>Metazoa</taxon>
        <taxon>Spiralia</taxon>
        <taxon>Lophotrochozoa</taxon>
        <taxon>Mollusca</taxon>
        <taxon>Gastropoda</taxon>
        <taxon>Caenogastropoda</taxon>
        <taxon>Sorbeoconcha</taxon>
        <taxon>Cerithioidea</taxon>
        <taxon>Batillariidae</taxon>
        <taxon>Batillaria</taxon>
    </lineage>
</organism>
<dbReference type="EMBL" id="JACVVK020000013">
    <property type="protein sequence ID" value="KAK7504965.1"/>
    <property type="molecule type" value="Genomic_DNA"/>
</dbReference>
<evidence type="ECO:0000256" key="1">
    <source>
        <dbReference type="SAM" id="SignalP"/>
    </source>
</evidence>
<dbReference type="AlphaFoldDB" id="A0ABD0LZD7"/>
<proteinExistence type="predicted"/>